<dbReference type="Proteomes" id="UP000198724">
    <property type="component" value="Unassembled WGS sequence"/>
</dbReference>
<reference evidence="3" key="1">
    <citation type="submission" date="2016-10" db="EMBL/GenBank/DDBJ databases">
        <authorList>
            <person name="Varghese N."/>
            <person name="Submissions S."/>
        </authorList>
    </citation>
    <scope>NUCLEOTIDE SEQUENCE [LARGE SCALE GENOMIC DNA]</scope>
    <source>
        <strain evidence="3">LP51</strain>
    </source>
</reference>
<dbReference type="InterPro" id="IPR038740">
    <property type="entry name" value="BioF2-like_GNAT_dom"/>
</dbReference>
<dbReference type="Pfam" id="PF13480">
    <property type="entry name" value="Acetyltransf_6"/>
    <property type="match status" value="1"/>
</dbReference>
<evidence type="ECO:0000313" key="2">
    <source>
        <dbReference type="EMBL" id="SFF97036.1"/>
    </source>
</evidence>
<name>A0A1I2N698_9BACT</name>
<organism evidence="2 3">
    <name type="scientific">Pontibacter chinhatensis</name>
    <dbReference type="NCBI Taxonomy" id="1436961"/>
    <lineage>
        <taxon>Bacteria</taxon>
        <taxon>Pseudomonadati</taxon>
        <taxon>Bacteroidota</taxon>
        <taxon>Cytophagia</taxon>
        <taxon>Cytophagales</taxon>
        <taxon>Hymenobacteraceae</taxon>
        <taxon>Pontibacter</taxon>
    </lineage>
</organism>
<dbReference type="AlphaFoldDB" id="A0A1I2N698"/>
<dbReference type="GO" id="GO:0016740">
    <property type="term" value="F:transferase activity"/>
    <property type="evidence" value="ECO:0007669"/>
    <property type="project" value="UniProtKB-KW"/>
</dbReference>
<dbReference type="STRING" id="1436961.SAMN05421739_101543"/>
<dbReference type="SUPFAM" id="SSF55729">
    <property type="entry name" value="Acyl-CoA N-acyltransferases (Nat)"/>
    <property type="match status" value="1"/>
</dbReference>
<gene>
    <name evidence="2" type="ORF">SAMN05421739_101543</name>
</gene>
<keyword evidence="3" id="KW-1185">Reference proteome</keyword>
<feature type="domain" description="BioF2-like acetyltransferase" evidence="1">
    <location>
        <begin position="188"/>
        <end position="329"/>
    </location>
</feature>
<dbReference type="EMBL" id="FOOT01000001">
    <property type="protein sequence ID" value="SFF97036.1"/>
    <property type="molecule type" value="Genomic_DNA"/>
</dbReference>
<dbReference type="InterPro" id="IPR016181">
    <property type="entry name" value="Acyl_CoA_acyltransferase"/>
</dbReference>
<evidence type="ECO:0000259" key="1">
    <source>
        <dbReference type="Pfam" id="PF13480"/>
    </source>
</evidence>
<dbReference type="RefSeq" id="WP_175490953.1">
    <property type="nucleotide sequence ID" value="NZ_FOOT01000001.1"/>
</dbReference>
<proteinExistence type="predicted"/>
<keyword evidence="2" id="KW-0808">Transferase</keyword>
<sequence>MFRFTTLGVKTKRISSGGRAKLEVLVGEEVNDLLQEDDFRQEWEALYEACPWGTAFQSYTYVATWYEVYKEVYKPILIISYNREGRLAGVLALAVDGQRLIVGAGAEQAEYQVWISRPEEEEEFVSSAMQELMEQFPGSNIRLKYVPDGANLNWTNRNSYWRRHSLVRSVKQPLMVIDEEKLSAELRKKNRREKMNRLKRLGELTFERVNSPERFREVIDELTLQYDFRKGAMFNRTLFRTDSLRKQFLTLLFERDLLHTTLLTVDEKVIASNAGVTGKGWVHLQGLNTHCPTFAKHSPGILHFLLLGQLLAKEGISVFDLTPGADPYKNILATDYGTAHQLDIVGGYSKVIRGLTLAMRQQLMQGAMAVGVRHETLRKLKKRFMQLQGRAGISKLNPVADNGANQGQLILVSEPGMQQDTSIAIQYCSLKDLLDYVPDADLTRWEFLESSMRRLEAGERCYTWSDKGMLLACGWVGIPPATLKVACQEQVADGSILELTYYHASAKEGLAAYLRAVAKQLQQENPKPVYALVSGKDSATLSVQLTSEKSHYKL</sequence>
<accession>A0A1I2N698</accession>
<protein>
    <submittedName>
        <fullName evidence="2">Acetyltransferase involved in cellulose biosynthesis, CelD/BcsL family</fullName>
    </submittedName>
</protein>
<evidence type="ECO:0000313" key="3">
    <source>
        <dbReference type="Proteomes" id="UP000198724"/>
    </source>
</evidence>